<evidence type="ECO:0000313" key="2">
    <source>
        <dbReference type="EMBL" id="GCE95682.1"/>
    </source>
</evidence>
<dbReference type="SMART" id="SM00554">
    <property type="entry name" value="FAS1"/>
    <property type="match status" value="1"/>
</dbReference>
<dbReference type="PROSITE" id="PS50213">
    <property type="entry name" value="FAS1"/>
    <property type="match status" value="1"/>
</dbReference>
<dbReference type="SUPFAM" id="SSF82153">
    <property type="entry name" value="FAS1 domain"/>
    <property type="match status" value="1"/>
</dbReference>
<evidence type="ECO:0000259" key="1">
    <source>
        <dbReference type="PROSITE" id="PS50213"/>
    </source>
</evidence>
<dbReference type="InterPro" id="IPR000782">
    <property type="entry name" value="FAS1_domain"/>
</dbReference>
<protein>
    <submittedName>
        <fullName evidence="2">Fasciclin domain protein</fullName>
    </submittedName>
</protein>
<dbReference type="PANTHER" id="PTHR10900">
    <property type="entry name" value="PERIOSTIN-RELATED"/>
    <property type="match status" value="1"/>
</dbReference>
<gene>
    <name evidence="2" type="ORF">NIES46_37480</name>
</gene>
<dbReference type="RefSeq" id="WP_014275117.1">
    <property type="nucleotide sequence ID" value="NZ_BIMW01000145.1"/>
</dbReference>
<dbReference type="EMBL" id="BIMW01000145">
    <property type="protein sequence ID" value="GCE95682.1"/>
    <property type="molecule type" value="Genomic_DNA"/>
</dbReference>
<accession>A0A5M3TAJ5</accession>
<organism evidence="2 3">
    <name type="scientific">Limnospira platensis NIES-46</name>
    <dbReference type="NCBI Taxonomy" id="1236695"/>
    <lineage>
        <taxon>Bacteria</taxon>
        <taxon>Bacillati</taxon>
        <taxon>Cyanobacteriota</taxon>
        <taxon>Cyanophyceae</taxon>
        <taxon>Oscillatoriophycideae</taxon>
        <taxon>Oscillatoriales</taxon>
        <taxon>Sirenicapillariaceae</taxon>
        <taxon>Limnospira</taxon>
    </lineage>
</organism>
<proteinExistence type="predicted"/>
<dbReference type="PANTHER" id="PTHR10900:SF114">
    <property type="entry name" value="FAS1 DOMAIN-CONTAINING PROTEIN"/>
    <property type="match status" value="1"/>
</dbReference>
<keyword evidence="3" id="KW-1185">Reference proteome</keyword>
<comment type="caution">
    <text evidence="2">The sequence shown here is derived from an EMBL/GenBank/DDBJ whole genome shotgun (WGS) entry which is preliminary data.</text>
</comment>
<evidence type="ECO:0000313" key="3">
    <source>
        <dbReference type="Proteomes" id="UP000326169"/>
    </source>
</evidence>
<dbReference type="Pfam" id="PF02469">
    <property type="entry name" value="Fasciclin"/>
    <property type="match status" value="1"/>
</dbReference>
<dbReference type="InterPro" id="IPR036378">
    <property type="entry name" value="FAS1_dom_sf"/>
</dbReference>
<feature type="domain" description="FAS1" evidence="1">
    <location>
        <begin position="65"/>
        <end position="197"/>
    </location>
</feature>
<dbReference type="Proteomes" id="UP000326169">
    <property type="component" value="Unassembled WGS sequence"/>
</dbReference>
<dbReference type="Gene3D" id="2.30.180.10">
    <property type="entry name" value="FAS1 domain"/>
    <property type="match status" value="1"/>
</dbReference>
<sequence length="201" mass="22242">MAICSGTNYLGKIAVCLGMGMVLSMSVGTGRAIAESSPELQFNWESENLGEFAQFPSDRVRRAVNQDVVNLLLNDGRFSTLATVLRLTGLMDVLRKDGVFTILAPTDEAFSKLPRTVLENLLKGNNIEQLIRIMRYDGYDSDAMTSEELIYRYLTTQENLSIPVEVGSETITVEGSHSIDSDIQTENGLIQVIEQLMILTK</sequence>
<dbReference type="GeneID" id="301684525"/>
<name>A0A5M3TAJ5_LIMPL</name>
<reference evidence="2 3" key="1">
    <citation type="journal article" date="2019" name="J Genomics">
        <title>The Draft Genome of a Hydrogen-producing Cyanobacterium, Arthrospira platensis NIES-46.</title>
        <authorList>
            <person name="Suzuki S."/>
            <person name="Yamaguchi H."/>
            <person name="Kawachi M."/>
        </authorList>
    </citation>
    <scope>NUCLEOTIDE SEQUENCE [LARGE SCALE GENOMIC DNA]</scope>
    <source>
        <strain evidence="2 3">NIES-46</strain>
    </source>
</reference>
<dbReference type="InterPro" id="IPR050904">
    <property type="entry name" value="Adhesion/Biosynth-related"/>
</dbReference>